<proteinExistence type="predicted"/>
<dbReference type="Proteomes" id="UP001145050">
    <property type="component" value="Unassembled WGS sequence"/>
</dbReference>
<evidence type="ECO:0000313" key="1">
    <source>
        <dbReference type="EMBL" id="MDC3423261.1"/>
    </source>
</evidence>
<accession>A0A9X3WS43</accession>
<gene>
    <name evidence="1" type="ORF">NC797_01910</name>
</gene>
<protein>
    <submittedName>
        <fullName evidence="1">Uncharacterized protein</fullName>
    </submittedName>
</protein>
<dbReference type="EMBL" id="JAMQKB010000001">
    <property type="protein sequence ID" value="MDC3423261.1"/>
    <property type="molecule type" value="Genomic_DNA"/>
</dbReference>
<comment type="caution">
    <text evidence="1">The sequence shown here is derived from an EMBL/GenBank/DDBJ whole genome shotgun (WGS) entry which is preliminary data.</text>
</comment>
<name>A0A9X3WS43_9BACI</name>
<dbReference type="AlphaFoldDB" id="A0A9X3WS43"/>
<dbReference type="RefSeq" id="WP_272434936.1">
    <property type="nucleotide sequence ID" value="NZ_JAMQKB010000001.1"/>
</dbReference>
<organism evidence="1 2">
    <name type="scientific">Terrihalobacillus insolitus</name>
    <dbReference type="NCBI Taxonomy" id="2950438"/>
    <lineage>
        <taxon>Bacteria</taxon>
        <taxon>Bacillati</taxon>
        <taxon>Bacillota</taxon>
        <taxon>Bacilli</taxon>
        <taxon>Bacillales</taxon>
        <taxon>Bacillaceae</taxon>
        <taxon>Terrihalobacillus</taxon>
    </lineage>
</organism>
<reference evidence="1" key="1">
    <citation type="submission" date="2022-06" db="EMBL/GenBank/DDBJ databases">
        <title>Aquibacillus sp. a new bacterium isolated from soil saline samples.</title>
        <authorList>
            <person name="Galisteo C."/>
            <person name="De La Haba R."/>
            <person name="Sanchez-Porro C."/>
            <person name="Ventosa A."/>
        </authorList>
    </citation>
    <scope>NUCLEOTIDE SEQUENCE</scope>
    <source>
        <strain evidence="1">3ASR75-11</strain>
    </source>
</reference>
<keyword evidence="2" id="KW-1185">Reference proteome</keyword>
<sequence>MGCVDVVITDISESGTIDIQSFSKSPKYKYLEDLFESSLLGNQLFRRDNTA</sequence>
<evidence type="ECO:0000313" key="2">
    <source>
        <dbReference type="Proteomes" id="UP001145050"/>
    </source>
</evidence>